<reference evidence="1" key="2">
    <citation type="submission" date="2021-05" db="EMBL/GenBank/DDBJ databases">
        <title>Protein family content uncovers lineage relationships and bacterial pathway maintenance mechanisms in DPANN archaea.</title>
        <authorList>
            <person name="Castelle C.J."/>
            <person name="Meheust R."/>
            <person name="Jaffe A.L."/>
            <person name="Seitz K."/>
            <person name="Gong X."/>
            <person name="Baker B.J."/>
            <person name="Banfield J.F."/>
        </authorList>
    </citation>
    <scope>NUCLEOTIDE SEQUENCE</scope>
    <source>
        <strain evidence="1">RIFCSPLOWO2_01_FULL_58_19</strain>
    </source>
</reference>
<sequence>MINFTIVRYDAESIIDSRLFLERAEEIHKLPNYTNREFDERAFLRAALVFAWIGFDAMVRRQTNQTNSRKFSITRWLQTFDTGVPHIYKPAATAPLLKQLTTGAAFSAFNDVEKLSISREMRNALEHPEELDTVKTQLLYAKLEPEIIKETLRIMESIGIKSATIYKCGWQPDFFSKPTPWKH</sequence>
<name>A0A8T4L8W1_9ARCH</name>
<organism evidence="1 2">
    <name type="scientific">Candidatus Iainarchaeum sp</name>
    <dbReference type="NCBI Taxonomy" id="3101447"/>
    <lineage>
        <taxon>Archaea</taxon>
        <taxon>Candidatus Iainarchaeota</taxon>
        <taxon>Candidatus Iainarchaeia</taxon>
        <taxon>Candidatus Iainarchaeales</taxon>
        <taxon>Candidatus Iainarchaeaceae</taxon>
        <taxon>Candidatus Iainarchaeum</taxon>
    </lineage>
</organism>
<dbReference type="Proteomes" id="UP000678237">
    <property type="component" value="Unassembled WGS sequence"/>
</dbReference>
<accession>A0A8T4L8W1</accession>
<evidence type="ECO:0000313" key="2">
    <source>
        <dbReference type="Proteomes" id="UP000678237"/>
    </source>
</evidence>
<proteinExistence type="predicted"/>
<evidence type="ECO:0000313" key="1">
    <source>
        <dbReference type="EMBL" id="MBS3063708.1"/>
    </source>
</evidence>
<dbReference type="EMBL" id="JAGVWE010000007">
    <property type="protein sequence ID" value="MBS3063708.1"/>
    <property type="molecule type" value="Genomic_DNA"/>
</dbReference>
<gene>
    <name evidence="1" type="ORF">J4203_07640</name>
</gene>
<dbReference type="AlphaFoldDB" id="A0A8T4L8W1"/>
<comment type="caution">
    <text evidence="1">The sequence shown here is derived from an EMBL/GenBank/DDBJ whole genome shotgun (WGS) entry which is preliminary data.</text>
</comment>
<protein>
    <submittedName>
        <fullName evidence="1">Uncharacterized protein</fullName>
    </submittedName>
</protein>
<reference evidence="1" key="1">
    <citation type="submission" date="2021-03" db="EMBL/GenBank/DDBJ databases">
        <authorList>
            <person name="Jaffe A."/>
        </authorList>
    </citation>
    <scope>NUCLEOTIDE SEQUENCE</scope>
    <source>
        <strain evidence="1">RIFCSPLOWO2_01_FULL_58_19</strain>
    </source>
</reference>